<dbReference type="Proteomes" id="UP000033092">
    <property type="component" value="Chromosome"/>
</dbReference>
<sequence length="604" mass="68206">MILLLTSDLLVTRISKGKIKPEYAAFDSENLELAELLIETFEQHVGKTYGDLLSELEGYEEMNYRFIRGLSQLLGRRAVVETSSAVDPSGAREAVFEACRGMALSPAERKEALQKAAKKLSISAPELEKSLWADLEKNQVLKEFDTLSPAELLRQYNISLTQTLLFRAVDLDIWITGDFQKVLWKILRSGLMYSLEDAEEETGEKEETEELKAVHLRLEGPASLFRMSERYGNSFAKLFPTLLRTKGWSLKAGILHKGYQGKRILEFTLDSSEAAFKPSSEAVRYSEALYSGLQLEETRERYRAGKKSGIGGEGGIKEESEIGEEGGIGLAEEEAGIQEIAAEEASYDSTLEQAFGSLSLGSWKAKREPTILKAGKHAFVPDFSLQRNSLKVYLEIVGFWTPEYLEKKVEKLKEVKEPLILLIDRKLKCSEKDFPAQEVIFFDKKIPANEVMKVLRKYEEKKLREEKSVLQDMKIPLSGELISLDEIASEKGVLLDALKEVIAARLKMPGEVEGTGIFEEVRELDKYRDYVLLENFVIHKQLLEKIDQELEKPGVVETYADAVKVFEGFGLDSSLYYPVLEELGYKVSWAGLSEEDAKVKKVRK</sequence>
<dbReference type="GeneID" id="41606150"/>
<evidence type="ECO:0000313" key="1">
    <source>
        <dbReference type="EMBL" id="AKB32765.1"/>
    </source>
</evidence>
<reference evidence="1 2" key="1">
    <citation type="submission" date="2014-07" db="EMBL/GenBank/DDBJ databases">
        <title>Methanogenic archaea and the global carbon cycle.</title>
        <authorList>
            <person name="Henriksen J.R."/>
            <person name="Luke J."/>
            <person name="Reinhart S."/>
            <person name="Benedict M.N."/>
            <person name="Youngblut N.D."/>
            <person name="Metcalf M.E."/>
            <person name="Whitaker R.J."/>
            <person name="Metcalf W.W."/>
        </authorList>
    </citation>
    <scope>NUCLEOTIDE SEQUENCE [LARGE SCALE GENOMIC DNA]</scope>
    <source>
        <strain evidence="1 2">HI350</strain>
    </source>
</reference>
<name>A0A0E3PFS4_9EURY</name>
<dbReference type="Pfam" id="PF05626">
    <property type="entry name" value="DUF790"/>
    <property type="match status" value="2"/>
</dbReference>
<dbReference type="AlphaFoldDB" id="A0A0E3PFS4"/>
<organism evidence="1 2">
    <name type="scientific">Methanosarcina siciliae HI350</name>
    <dbReference type="NCBI Taxonomy" id="1434119"/>
    <lineage>
        <taxon>Archaea</taxon>
        <taxon>Methanobacteriati</taxon>
        <taxon>Methanobacteriota</taxon>
        <taxon>Stenosarchaea group</taxon>
        <taxon>Methanomicrobia</taxon>
        <taxon>Methanosarcinales</taxon>
        <taxon>Methanosarcinaceae</taxon>
        <taxon>Methanosarcina</taxon>
    </lineage>
</organism>
<evidence type="ECO:0000313" key="2">
    <source>
        <dbReference type="Proteomes" id="UP000033092"/>
    </source>
</evidence>
<dbReference type="InterPro" id="IPR008508">
    <property type="entry name" value="Bax1"/>
</dbReference>
<dbReference type="PATRIC" id="fig|1434119.4.peg.2687"/>
<proteinExistence type="predicted"/>
<dbReference type="PANTHER" id="PTHR39640:SF1">
    <property type="entry name" value="DUF790 FAMILY PROTEIN"/>
    <property type="match status" value="1"/>
</dbReference>
<dbReference type="EMBL" id="CP009507">
    <property type="protein sequence ID" value="AKB32765.1"/>
    <property type="molecule type" value="Genomic_DNA"/>
</dbReference>
<accession>A0A0E3PFS4</accession>
<evidence type="ECO:0008006" key="3">
    <source>
        <dbReference type="Google" id="ProtNLM"/>
    </source>
</evidence>
<dbReference type="KEGG" id="msz:MSSIH_2075"/>
<dbReference type="HOGENOM" id="CLU_038336_0_0_2"/>
<dbReference type="PANTHER" id="PTHR39640">
    <property type="entry name" value="VNG6129C"/>
    <property type="match status" value="1"/>
</dbReference>
<dbReference type="RefSeq" id="WP_261788794.1">
    <property type="nucleotide sequence ID" value="NZ_CP009507.1"/>
</dbReference>
<gene>
    <name evidence="1" type="ORF">MSSIH_2075</name>
</gene>
<protein>
    <recommendedName>
        <fullName evidence="3">DUF790 family protein</fullName>
    </recommendedName>
</protein>